<dbReference type="Proteomes" id="UP000030641">
    <property type="component" value="Unassembled WGS sequence"/>
</dbReference>
<dbReference type="STRING" id="1043005.A0A074YW09"/>
<dbReference type="OrthoDB" id="3645574at2759"/>
<evidence type="ECO:0000313" key="1">
    <source>
        <dbReference type="EMBL" id="KEQ98347.1"/>
    </source>
</evidence>
<dbReference type="HOGENOM" id="CLU_2440482_0_0_1"/>
<keyword evidence="2" id="KW-1185">Reference proteome</keyword>
<dbReference type="GeneID" id="25365686"/>
<sequence>MRFPLPYNIGEYFAPGTIDEKLRCEAATYVWLNKHCPTIPLPRLLGMGFPGSQSVGSRGHLADLRPLTVSCSVYCHRKRDLAEPNSLALP</sequence>
<gene>
    <name evidence="1" type="ORF">AUEXF2481DRAFT_36860</name>
</gene>
<protein>
    <submittedName>
        <fullName evidence="1">Uncharacterized protein</fullName>
    </submittedName>
</protein>
<name>A0A074YW09_AURSE</name>
<organism evidence="1 2">
    <name type="scientific">Aureobasidium subglaciale (strain EXF-2481)</name>
    <name type="common">Aureobasidium pullulans var. subglaciale</name>
    <dbReference type="NCBI Taxonomy" id="1043005"/>
    <lineage>
        <taxon>Eukaryota</taxon>
        <taxon>Fungi</taxon>
        <taxon>Dikarya</taxon>
        <taxon>Ascomycota</taxon>
        <taxon>Pezizomycotina</taxon>
        <taxon>Dothideomycetes</taxon>
        <taxon>Dothideomycetidae</taxon>
        <taxon>Dothideales</taxon>
        <taxon>Saccotheciaceae</taxon>
        <taxon>Aureobasidium</taxon>
    </lineage>
</organism>
<dbReference type="EMBL" id="KL584752">
    <property type="protein sequence ID" value="KEQ98347.1"/>
    <property type="molecule type" value="Genomic_DNA"/>
</dbReference>
<proteinExistence type="predicted"/>
<reference evidence="1 2" key="1">
    <citation type="journal article" date="2014" name="BMC Genomics">
        <title>Genome sequencing of four Aureobasidium pullulans varieties: biotechnological potential, stress tolerance, and description of new species.</title>
        <authorList>
            <person name="Gostin Ar C."/>
            <person name="Ohm R.A."/>
            <person name="Kogej T."/>
            <person name="Sonjak S."/>
            <person name="Turk M."/>
            <person name="Zajc J."/>
            <person name="Zalar P."/>
            <person name="Grube M."/>
            <person name="Sun H."/>
            <person name="Han J."/>
            <person name="Sharma A."/>
            <person name="Chiniquy J."/>
            <person name="Ngan C.Y."/>
            <person name="Lipzen A."/>
            <person name="Barry K."/>
            <person name="Grigoriev I.V."/>
            <person name="Gunde-Cimerman N."/>
        </authorList>
    </citation>
    <scope>NUCLEOTIDE SEQUENCE [LARGE SCALE GENOMIC DNA]</scope>
    <source>
        <strain evidence="1 2">EXF-2481</strain>
    </source>
</reference>
<accession>A0A074YW09</accession>
<dbReference type="AlphaFoldDB" id="A0A074YW09"/>
<evidence type="ECO:0000313" key="2">
    <source>
        <dbReference type="Proteomes" id="UP000030641"/>
    </source>
</evidence>
<dbReference type="InParanoid" id="A0A074YW09"/>
<dbReference type="RefSeq" id="XP_013346842.1">
    <property type="nucleotide sequence ID" value="XM_013491388.1"/>
</dbReference>